<dbReference type="InterPro" id="IPR004344">
    <property type="entry name" value="TTL/TTLL_fam"/>
</dbReference>
<dbReference type="PANTHER" id="PTHR12241:SF145">
    <property type="entry name" value="TUBULIN POLYGLUTAMYLASE TTLL5"/>
    <property type="match status" value="1"/>
</dbReference>
<dbReference type="GO" id="GO:0000226">
    <property type="term" value="P:microtubule cytoskeleton organization"/>
    <property type="evidence" value="ECO:0007669"/>
    <property type="project" value="TreeGrafter"/>
</dbReference>
<protein>
    <recommendedName>
        <fullName evidence="4">Tubulin--tyrosine ligase-like protein 5</fullName>
    </recommendedName>
</protein>
<gene>
    <name evidence="7" type="ORF">HINF_LOCUS42372</name>
    <name evidence="8" type="ORF">HINF_LOCUS53635</name>
</gene>
<dbReference type="Proteomes" id="UP001642409">
    <property type="component" value="Unassembled WGS sequence"/>
</dbReference>
<dbReference type="GO" id="GO:0070740">
    <property type="term" value="F:tubulin-glutamic acid ligase activity"/>
    <property type="evidence" value="ECO:0007669"/>
    <property type="project" value="TreeGrafter"/>
</dbReference>
<keyword evidence="6" id="KW-0175">Coiled coil</keyword>
<dbReference type="AlphaFoldDB" id="A0AA86QEC9"/>
<organism evidence="7">
    <name type="scientific">Hexamita inflata</name>
    <dbReference type="NCBI Taxonomy" id="28002"/>
    <lineage>
        <taxon>Eukaryota</taxon>
        <taxon>Metamonada</taxon>
        <taxon>Diplomonadida</taxon>
        <taxon>Hexamitidae</taxon>
        <taxon>Hexamitinae</taxon>
        <taxon>Hexamita</taxon>
    </lineage>
</organism>
<reference evidence="8 9" key="2">
    <citation type="submission" date="2024-07" db="EMBL/GenBank/DDBJ databases">
        <authorList>
            <person name="Akdeniz Z."/>
        </authorList>
    </citation>
    <scope>NUCLEOTIDE SEQUENCE [LARGE SCALE GENOMIC DNA]</scope>
</reference>
<feature type="coiled-coil region" evidence="6">
    <location>
        <begin position="319"/>
        <end position="346"/>
    </location>
</feature>
<proteinExistence type="predicted"/>
<dbReference type="PROSITE" id="PS51221">
    <property type="entry name" value="TTL"/>
    <property type="match status" value="1"/>
</dbReference>
<dbReference type="GO" id="GO:0015631">
    <property type="term" value="F:tubulin binding"/>
    <property type="evidence" value="ECO:0007669"/>
    <property type="project" value="TreeGrafter"/>
</dbReference>
<evidence type="ECO:0000256" key="4">
    <source>
        <dbReference type="ARBA" id="ARBA00041448"/>
    </source>
</evidence>
<evidence type="ECO:0000256" key="5">
    <source>
        <dbReference type="ARBA" id="ARBA00049274"/>
    </source>
</evidence>
<keyword evidence="9" id="KW-1185">Reference proteome</keyword>
<dbReference type="Pfam" id="PF03133">
    <property type="entry name" value="TTL"/>
    <property type="match status" value="1"/>
</dbReference>
<evidence type="ECO:0000256" key="1">
    <source>
        <dbReference type="ARBA" id="ARBA00022598"/>
    </source>
</evidence>
<sequence length="811" mass="94648">MNLAYPFPFKFQKLDPNKAVFDIMTINQTETEKHFKKNYKYEPNKPPKTPQIQKSDKQKRLEQFIKQEAKRAKSCAIERNCNKSVVSLPQVNLQISCIQQINNLHNQLSNQQCSEQKLRDFNEAYIVKDQDVTQNPTIVESQTSNNINNTITQNQSTQNELQCNFVQNTQQKQQTALQILQDPKLSMNIQNQVIQDQINNNNNIIQKSSYLNKEHDTLELIQMSSISMDNQYTQCFDKQNDNNNEQVNLNKSISLNIEANSFKIPNLEENILALSTKEDTLLSQLLLDENDLNTVQLESEYPVPVQYAEKKFIRRKIIVNNLNNMIEDLQQSKGLIEQKQQELQMQLSKRDQVITTKRNNINQLRFQQYLQINDNIQSNQDDNIVENLEASIKQVKLELSSNLKEQLQQQQNQELKTKQELEQSVNKQEIAIDFTQIDLKIEDMNLTTVQLEKPAIPEKPHFKRYHLFKPIKEQTKNTPTWLKQNFKIHCIVPQCIVGTFYSACGDICEQITVDTDTDYYNNDNFADIIWQYKQNVNLSVIRLLNEYQWINHFTGIECIANKLQLYRHSLQVSSKLFPLTFSLPSQFTQLCTHYAQTRDMFIVKPSNLSRGREITLARDPLQILYERQSIAQVYVQNPLTIFSRKCDFRCYMLVLNAPELKFFLYYEGICRISPNIFDIQDTRIETHITNTSVSKLYDQDSRMLLSDSLKHLQVNNFTTKILSCAKLLFKLLTQTKSSTDQQPFENNRKCFELIGFDVLFNSSGEAFIIEANASPSLQCDCDLDWKLKPKLLRDIFAVLSGNVNEEFWIEG</sequence>
<evidence type="ECO:0000256" key="3">
    <source>
        <dbReference type="ARBA" id="ARBA00022840"/>
    </source>
</evidence>
<dbReference type="PANTHER" id="PTHR12241">
    <property type="entry name" value="TUBULIN POLYGLUTAMYLASE"/>
    <property type="match status" value="1"/>
</dbReference>
<evidence type="ECO:0000256" key="2">
    <source>
        <dbReference type="ARBA" id="ARBA00022741"/>
    </source>
</evidence>
<evidence type="ECO:0000313" key="9">
    <source>
        <dbReference type="Proteomes" id="UP001642409"/>
    </source>
</evidence>
<dbReference type="GO" id="GO:0005524">
    <property type="term" value="F:ATP binding"/>
    <property type="evidence" value="ECO:0007669"/>
    <property type="project" value="UniProtKB-KW"/>
</dbReference>
<keyword evidence="3" id="KW-0067">ATP-binding</keyword>
<evidence type="ECO:0000256" key="6">
    <source>
        <dbReference type="SAM" id="Coils"/>
    </source>
</evidence>
<comment type="catalytic activity">
    <reaction evidence="5">
        <text>L-glutamyl-[protein] + L-glutamate + ATP = gamma-L-glutamyl-L-glutamyl-[protein] + ADP + phosphate + H(+)</text>
        <dbReference type="Rhea" id="RHEA:60144"/>
        <dbReference type="Rhea" id="RHEA-COMP:10208"/>
        <dbReference type="Rhea" id="RHEA-COMP:15517"/>
        <dbReference type="ChEBI" id="CHEBI:15378"/>
        <dbReference type="ChEBI" id="CHEBI:29973"/>
        <dbReference type="ChEBI" id="CHEBI:29985"/>
        <dbReference type="ChEBI" id="CHEBI:30616"/>
        <dbReference type="ChEBI" id="CHEBI:43474"/>
        <dbReference type="ChEBI" id="CHEBI:143622"/>
        <dbReference type="ChEBI" id="CHEBI:456216"/>
    </reaction>
    <physiologicalReaction direction="left-to-right" evidence="5">
        <dbReference type="Rhea" id="RHEA:60145"/>
    </physiologicalReaction>
</comment>
<comment type="caution">
    <text evidence="7">The sequence shown here is derived from an EMBL/GenBank/DDBJ whole genome shotgun (WGS) entry which is preliminary data.</text>
</comment>
<reference evidence="7" key="1">
    <citation type="submission" date="2023-06" db="EMBL/GenBank/DDBJ databases">
        <authorList>
            <person name="Kurt Z."/>
        </authorList>
    </citation>
    <scope>NUCLEOTIDE SEQUENCE</scope>
</reference>
<evidence type="ECO:0000313" key="8">
    <source>
        <dbReference type="EMBL" id="CAL6068713.1"/>
    </source>
</evidence>
<dbReference type="GO" id="GO:0036064">
    <property type="term" value="C:ciliary basal body"/>
    <property type="evidence" value="ECO:0007669"/>
    <property type="project" value="TreeGrafter"/>
</dbReference>
<evidence type="ECO:0000313" key="7">
    <source>
        <dbReference type="EMBL" id="CAI9954727.1"/>
    </source>
</evidence>
<accession>A0AA86QEC9</accession>
<dbReference type="Gene3D" id="3.30.470.20">
    <property type="entry name" value="ATP-grasp fold, B domain"/>
    <property type="match status" value="1"/>
</dbReference>
<name>A0AA86QEC9_9EUKA</name>
<dbReference type="EMBL" id="CATOUU010000850">
    <property type="protein sequence ID" value="CAI9954727.1"/>
    <property type="molecule type" value="Genomic_DNA"/>
</dbReference>
<keyword evidence="1 7" id="KW-0436">Ligase</keyword>
<keyword evidence="2" id="KW-0547">Nucleotide-binding</keyword>
<dbReference type="EMBL" id="CAXDID020000274">
    <property type="protein sequence ID" value="CAL6068713.1"/>
    <property type="molecule type" value="Genomic_DNA"/>
</dbReference>
<feature type="coiled-coil region" evidence="6">
    <location>
        <begin position="385"/>
        <end position="438"/>
    </location>
</feature>
<dbReference type="SUPFAM" id="SSF56059">
    <property type="entry name" value="Glutathione synthetase ATP-binding domain-like"/>
    <property type="match status" value="1"/>
</dbReference>